<reference evidence="1" key="2">
    <citation type="submission" date="2014-08" db="EMBL/GenBank/DDBJ databases">
        <title>Exploiting Issatchenkia orientalis SD108 for Succinic Acid Production.</title>
        <authorList>
            <person name="Xiao H."/>
            <person name="Shao Z."/>
            <person name="Jiang Y."/>
            <person name="Dole S."/>
            <person name="Zhao H."/>
        </authorList>
    </citation>
    <scope>NUCLEOTIDE SEQUENCE [LARGE SCALE GENOMIC DNA]</scope>
    <source>
        <strain evidence="1">SD108</strain>
    </source>
</reference>
<organism evidence="1 3">
    <name type="scientific">Pichia kudriavzevii</name>
    <name type="common">Yeast</name>
    <name type="synonym">Issatchenkia orientalis</name>
    <dbReference type="NCBI Taxonomy" id="4909"/>
    <lineage>
        <taxon>Eukaryota</taxon>
        <taxon>Fungi</taxon>
        <taxon>Dikarya</taxon>
        <taxon>Ascomycota</taxon>
        <taxon>Saccharomycotina</taxon>
        <taxon>Pichiomycetes</taxon>
        <taxon>Pichiales</taxon>
        <taxon>Pichiaceae</taxon>
        <taxon>Pichia</taxon>
    </lineage>
</organism>
<evidence type="ECO:0000313" key="2">
    <source>
        <dbReference type="EMBL" id="ONH76895.1"/>
    </source>
</evidence>
<gene>
    <name evidence="2" type="ORF">BOH78_1011</name>
    <name evidence="1" type="ORF">JL09_g6338</name>
</gene>
<proteinExistence type="predicted"/>
<name>A0A099NR22_PICKU</name>
<protein>
    <submittedName>
        <fullName evidence="1">Uncharacterized protein</fullName>
    </submittedName>
</protein>
<reference evidence="4" key="3">
    <citation type="journal article" date="2017" name="Genome Announc.">
        <title>Genome sequences of Cyberlindnera fabianii 65, Pichia kudriavzevii 129, and Saccharomyces cerevisiae 131 isolated from fermented masau fruits in Zimbabwe.</title>
        <authorList>
            <person name="van Rijswijck I.M.H."/>
            <person name="Derks M.F.L."/>
            <person name="Abee T."/>
            <person name="de Ridder D."/>
            <person name="Smid E.J."/>
        </authorList>
    </citation>
    <scope>NUCLEOTIDE SEQUENCE [LARGE SCALE GENOMIC DNA]</scope>
    <source>
        <strain evidence="4">129</strain>
    </source>
</reference>
<dbReference type="HOGENOM" id="CLU_3068997_0_0_1"/>
<sequence>MSFGKSTFYYHRKFPTLRRKEKEDTIFKLEIKSRVKGITKMKGNIGVEVCGTV</sequence>
<dbReference type="EMBL" id="MQVM01000003">
    <property type="protein sequence ID" value="ONH76895.1"/>
    <property type="molecule type" value="Genomic_DNA"/>
</dbReference>
<evidence type="ECO:0000313" key="1">
    <source>
        <dbReference type="EMBL" id="KGK34514.1"/>
    </source>
</evidence>
<dbReference type="AlphaFoldDB" id="A0A099NR22"/>
<dbReference type="Proteomes" id="UP000029867">
    <property type="component" value="Unassembled WGS sequence"/>
</dbReference>
<dbReference type="EMBL" id="JQFK01001564">
    <property type="protein sequence ID" value="KGK34514.1"/>
    <property type="molecule type" value="Genomic_DNA"/>
</dbReference>
<comment type="caution">
    <text evidence="1">The sequence shown here is derived from an EMBL/GenBank/DDBJ whole genome shotgun (WGS) entry which is preliminary data.</text>
</comment>
<reference evidence="3" key="1">
    <citation type="journal article" date="2014" name="Microb. Cell Fact.">
        <title>Exploiting Issatchenkia orientalis SD108 for succinic acid production.</title>
        <authorList>
            <person name="Xiao H."/>
            <person name="Shao Z."/>
            <person name="Jiang Y."/>
            <person name="Dole S."/>
            <person name="Zhao H."/>
        </authorList>
    </citation>
    <scope>NUCLEOTIDE SEQUENCE [LARGE SCALE GENOMIC DNA]</scope>
    <source>
        <strain evidence="3">SD108</strain>
    </source>
</reference>
<evidence type="ECO:0000313" key="4">
    <source>
        <dbReference type="Proteomes" id="UP000189274"/>
    </source>
</evidence>
<evidence type="ECO:0000313" key="3">
    <source>
        <dbReference type="Proteomes" id="UP000029867"/>
    </source>
</evidence>
<accession>A0A099NR22</accession>
<reference evidence="2" key="4">
    <citation type="submission" date="2017-01" db="EMBL/GenBank/DDBJ databases">
        <authorList>
            <person name="Mah S.A."/>
            <person name="Swanson W.J."/>
            <person name="Moy G.W."/>
            <person name="Vacquier V.D."/>
        </authorList>
    </citation>
    <scope>NUCLEOTIDE SEQUENCE [LARGE SCALE GENOMIC DNA]</scope>
    <source>
        <strain evidence="2">129</strain>
    </source>
</reference>
<dbReference type="Proteomes" id="UP000189274">
    <property type="component" value="Unassembled WGS sequence"/>
</dbReference>